<keyword evidence="6 7" id="KW-0472">Membrane</keyword>
<dbReference type="GO" id="GO:0055085">
    <property type="term" value="P:transmembrane transport"/>
    <property type="evidence" value="ECO:0007669"/>
    <property type="project" value="InterPro"/>
</dbReference>
<accession>A0A975WCL4</accession>
<feature type="transmembrane region" description="Helical" evidence="7">
    <location>
        <begin position="20"/>
        <end position="46"/>
    </location>
</feature>
<keyword evidence="10" id="KW-1185">Reference proteome</keyword>
<protein>
    <submittedName>
        <fullName evidence="9">Peptide/nickel transport system permease protein</fullName>
    </submittedName>
</protein>
<keyword evidence="5 7" id="KW-1133">Transmembrane helix</keyword>
<comment type="caution">
    <text evidence="9">The sequence shown here is derived from an EMBL/GenBank/DDBJ whole genome shotgun (WGS) entry which is preliminary data.</text>
</comment>
<dbReference type="CDD" id="cd06261">
    <property type="entry name" value="TM_PBP2"/>
    <property type="match status" value="1"/>
</dbReference>
<evidence type="ECO:0000313" key="10">
    <source>
        <dbReference type="Proteomes" id="UP000182932"/>
    </source>
</evidence>
<evidence type="ECO:0000256" key="1">
    <source>
        <dbReference type="ARBA" id="ARBA00004651"/>
    </source>
</evidence>
<dbReference type="InterPro" id="IPR000515">
    <property type="entry name" value="MetI-like"/>
</dbReference>
<comment type="subcellular location">
    <subcellularLocation>
        <location evidence="1 7">Cell membrane</location>
        <topology evidence="1 7">Multi-pass membrane protein</topology>
    </subcellularLocation>
</comment>
<proteinExistence type="inferred from homology"/>
<keyword evidence="4 7" id="KW-0812">Transmembrane</keyword>
<reference evidence="9 10" key="1">
    <citation type="submission" date="2016-10" db="EMBL/GenBank/DDBJ databases">
        <authorList>
            <person name="Varghese N."/>
            <person name="Submissions S."/>
        </authorList>
    </citation>
    <scope>NUCLEOTIDE SEQUENCE [LARGE SCALE GENOMIC DNA]</scope>
    <source>
        <strain evidence="9 10">FF3</strain>
    </source>
</reference>
<dbReference type="Pfam" id="PF12911">
    <property type="entry name" value="OppC_N"/>
    <property type="match status" value="1"/>
</dbReference>
<feature type="domain" description="ABC transmembrane type-1" evidence="8">
    <location>
        <begin position="89"/>
        <end position="273"/>
    </location>
</feature>
<comment type="similarity">
    <text evidence="7">Belongs to the binding-protein-dependent transport system permease family.</text>
</comment>
<dbReference type="GO" id="GO:0005886">
    <property type="term" value="C:plasma membrane"/>
    <property type="evidence" value="ECO:0007669"/>
    <property type="project" value="UniProtKB-SubCell"/>
</dbReference>
<dbReference type="InterPro" id="IPR050366">
    <property type="entry name" value="BP-dependent_transpt_permease"/>
</dbReference>
<evidence type="ECO:0000259" key="8">
    <source>
        <dbReference type="PROSITE" id="PS50928"/>
    </source>
</evidence>
<evidence type="ECO:0000256" key="3">
    <source>
        <dbReference type="ARBA" id="ARBA00022475"/>
    </source>
</evidence>
<dbReference type="GeneID" id="80819708"/>
<keyword evidence="3" id="KW-1003">Cell membrane</keyword>
<dbReference type="InterPro" id="IPR025966">
    <property type="entry name" value="OppC_N"/>
</dbReference>
<name>A0A975WCL4_9RHOB</name>
<dbReference type="EMBL" id="FNYY01000014">
    <property type="protein sequence ID" value="SEJ92793.1"/>
    <property type="molecule type" value="Genomic_DNA"/>
</dbReference>
<dbReference type="Pfam" id="PF00528">
    <property type="entry name" value="BPD_transp_1"/>
    <property type="match status" value="1"/>
</dbReference>
<feature type="transmembrane region" description="Helical" evidence="7">
    <location>
        <begin position="205"/>
        <end position="227"/>
    </location>
</feature>
<dbReference type="PANTHER" id="PTHR43386">
    <property type="entry name" value="OLIGOPEPTIDE TRANSPORT SYSTEM PERMEASE PROTEIN APPC"/>
    <property type="match status" value="1"/>
</dbReference>
<feature type="transmembrane region" description="Helical" evidence="7">
    <location>
        <begin position="89"/>
        <end position="113"/>
    </location>
</feature>
<dbReference type="PANTHER" id="PTHR43386:SF25">
    <property type="entry name" value="PEPTIDE ABC TRANSPORTER PERMEASE PROTEIN"/>
    <property type="match status" value="1"/>
</dbReference>
<dbReference type="InterPro" id="IPR035906">
    <property type="entry name" value="MetI-like_sf"/>
</dbReference>
<gene>
    <name evidence="9" type="ORF">SAMN04487940_11444</name>
</gene>
<sequence length="288" mass="30164">MTDLTAFRSFSTRLTTRMSAAHLPLLIGGVIFGLIVLAAALGPFLTPYGPEDTSLMERFKGPSLAHPFGTDSFGRDILSRVLHGGHVSLGIGLAVITISAGLGIAIGATAGYFPRLDNPIMRVMDAGEAFPTLLMAIALAAVLGPGITNVILALGVAYAPRTARIVRASILVLSQQQFVEAARASGAGPLRIIGLHLLPNAMAPVVVQMTFIFADAVLAEAALSFIGVGPPPPAPTWGNIIADGRTYLYSASWITLFPGLAIFLTVLSLNLMGDGLRDLLDPRLKKVT</sequence>
<evidence type="ECO:0000256" key="6">
    <source>
        <dbReference type="ARBA" id="ARBA00023136"/>
    </source>
</evidence>
<feature type="transmembrane region" description="Helical" evidence="7">
    <location>
        <begin position="133"/>
        <end position="159"/>
    </location>
</feature>
<dbReference type="RefSeq" id="WP_048535168.1">
    <property type="nucleotide sequence ID" value="NZ_CATLQZ010000011.1"/>
</dbReference>
<evidence type="ECO:0000313" key="9">
    <source>
        <dbReference type="EMBL" id="SEJ92793.1"/>
    </source>
</evidence>
<organism evidence="9 10">
    <name type="scientific">Marinovum algicola</name>
    <dbReference type="NCBI Taxonomy" id="42444"/>
    <lineage>
        <taxon>Bacteria</taxon>
        <taxon>Pseudomonadati</taxon>
        <taxon>Pseudomonadota</taxon>
        <taxon>Alphaproteobacteria</taxon>
        <taxon>Rhodobacterales</taxon>
        <taxon>Roseobacteraceae</taxon>
        <taxon>Marinovum</taxon>
    </lineage>
</organism>
<evidence type="ECO:0000256" key="2">
    <source>
        <dbReference type="ARBA" id="ARBA00022448"/>
    </source>
</evidence>
<keyword evidence="2 7" id="KW-0813">Transport</keyword>
<evidence type="ECO:0000256" key="7">
    <source>
        <dbReference type="RuleBase" id="RU363032"/>
    </source>
</evidence>
<evidence type="ECO:0000256" key="4">
    <source>
        <dbReference type="ARBA" id="ARBA00022692"/>
    </source>
</evidence>
<dbReference type="PROSITE" id="PS50928">
    <property type="entry name" value="ABC_TM1"/>
    <property type="match status" value="1"/>
</dbReference>
<dbReference type="SUPFAM" id="SSF161098">
    <property type="entry name" value="MetI-like"/>
    <property type="match status" value="1"/>
</dbReference>
<feature type="transmembrane region" description="Helical" evidence="7">
    <location>
        <begin position="247"/>
        <end position="269"/>
    </location>
</feature>
<dbReference type="AlphaFoldDB" id="A0A975WCL4"/>
<dbReference type="Proteomes" id="UP000182932">
    <property type="component" value="Unassembled WGS sequence"/>
</dbReference>
<dbReference type="Gene3D" id="1.10.3720.10">
    <property type="entry name" value="MetI-like"/>
    <property type="match status" value="1"/>
</dbReference>
<evidence type="ECO:0000256" key="5">
    <source>
        <dbReference type="ARBA" id="ARBA00022989"/>
    </source>
</evidence>